<comment type="subcellular location">
    <subcellularLocation>
        <location evidence="1">Membrane</location>
        <topology evidence="1">Multi-pass membrane protein</topology>
    </subcellularLocation>
</comment>
<evidence type="ECO:0000256" key="6">
    <source>
        <dbReference type="RuleBase" id="RU363053"/>
    </source>
</evidence>
<keyword evidence="4 6" id="KW-1133">Transmembrane helix</keyword>
<keyword evidence="8" id="KW-1185">Reference proteome</keyword>
<feature type="transmembrane region" description="Helical" evidence="6">
    <location>
        <begin position="49"/>
        <end position="72"/>
    </location>
</feature>
<sequence length="190" mass="21882">MLTSKPLLTKSLTSSFIMSLSDVFCQELINKSQSVKELSPGSSRLNLQRTFQVAITGLFWSGPITHFWYALLERMYSRLAEVFPIQNPAIAMLVKLFLDAILFSPTVVTGYFIVRSLLEGGDWMISTKDKIRTKFKPTLLNAWKFWPVVNSINFYFVPLQFRVLYMNGLSLLWSGYLTHVNSTKTKHRQK</sequence>
<comment type="similarity">
    <text evidence="2 6">Belongs to the peroxisomal membrane protein PXMP2/4 family.</text>
</comment>
<dbReference type="GO" id="GO:0005737">
    <property type="term" value="C:cytoplasm"/>
    <property type="evidence" value="ECO:0007669"/>
    <property type="project" value="TreeGrafter"/>
</dbReference>
<accession>A0A9K3PWM5</accession>
<keyword evidence="3 6" id="KW-0812">Transmembrane</keyword>
<reference evidence="7" key="2">
    <citation type="submission" date="2021-04" db="EMBL/GenBank/DDBJ databases">
        <authorList>
            <person name="Podell S."/>
        </authorList>
    </citation>
    <scope>NUCLEOTIDE SEQUENCE</scope>
    <source>
        <strain evidence="7">Hildebrandi</strain>
    </source>
</reference>
<evidence type="ECO:0000256" key="4">
    <source>
        <dbReference type="ARBA" id="ARBA00022989"/>
    </source>
</evidence>
<evidence type="ECO:0000313" key="8">
    <source>
        <dbReference type="Proteomes" id="UP000693970"/>
    </source>
</evidence>
<dbReference type="GO" id="GO:0016020">
    <property type="term" value="C:membrane"/>
    <property type="evidence" value="ECO:0007669"/>
    <property type="project" value="UniProtKB-SubCell"/>
</dbReference>
<dbReference type="EMBL" id="JAGRRH010000013">
    <property type="protein sequence ID" value="KAG7359819.1"/>
    <property type="molecule type" value="Genomic_DNA"/>
</dbReference>
<feature type="transmembrane region" description="Helical" evidence="6">
    <location>
        <begin position="93"/>
        <end position="114"/>
    </location>
</feature>
<proteinExistence type="inferred from homology"/>
<dbReference type="Pfam" id="PF04117">
    <property type="entry name" value="Mpv17_PMP22"/>
    <property type="match status" value="1"/>
</dbReference>
<evidence type="ECO:0000256" key="2">
    <source>
        <dbReference type="ARBA" id="ARBA00006824"/>
    </source>
</evidence>
<dbReference type="AlphaFoldDB" id="A0A9K3PWM5"/>
<evidence type="ECO:0000256" key="5">
    <source>
        <dbReference type="ARBA" id="ARBA00023136"/>
    </source>
</evidence>
<name>A0A9K3PWM5_9STRA</name>
<evidence type="ECO:0000256" key="1">
    <source>
        <dbReference type="ARBA" id="ARBA00004141"/>
    </source>
</evidence>
<evidence type="ECO:0000313" key="7">
    <source>
        <dbReference type="EMBL" id="KAG7359819.1"/>
    </source>
</evidence>
<dbReference type="Proteomes" id="UP000693970">
    <property type="component" value="Unassembled WGS sequence"/>
</dbReference>
<gene>
    <name evidence="7" type="ORF">IV203_034917</name>
</gene>
<keyword evidence="5 6" id="KW-0472">Membrane</keyword>
<dbReference type="OrthoDB" id="40114at2759"/>
<evidence type="ECO:0000256" key="3">
    <source>
        <dbReference type="ARBA" id="ARBA00022692"/>
    </source>
</evidence>
<comment type="caution">
    <text evidence="7">The sequence shown here is derived from an EMBL/GenBank/DDBJ whole genome shotgun (WGS) entry which is preliminary data.</text>
</comment>
<feature type="transmembrane region" description="Helical" evidence="6">
    <location>
        <begin position="163"/>
        <end position="180"/>
    </location>
</feature>
<dbReference type="PANTHER" id="PTHR11266">
    <property type="entry name" value="PEROXISOMAL MEMBRANE PROTEIN 2, PXMP2 MPV17"/>
    <property type="match status" value="1"/>
</dbReference>
<dbReference type="InterPro" id="IPR007248">
    <property type="entry name" value="Mpv17_PMP22"/>
</dbReference>
<protein>
    <submittedName>
        <fullName evidence="7">Mpv17 / PMP22 family protein</fullName>
    </submittedName>
</protein>
<reference evidence="7" key="1">
    <citation type="journal article" date="2021" name="Sci. Rep.">
        <title>Diploid genomic architecture of Nitzschia inconspicua, an elite biomass production diatom.</title>
        <authorList>
            <person name="Oliver A."/>
            <person name="Podell S."/>
            <person name="Pinowska A."/>
            <person name="Traller J.C."/>
            <person name="Smith S.R."/>
            <person name="McClure R."/>
            <person name="Beliaev A."/>
            <person name="Bohutskyi P."/>
            <person name="Hill E.A."/>
            <person name="Rabines A."/>
            <person name="Zheng H."/>
            <person name="Allen L.Z."/>
            <person name="Kuo A."/>
            <person name="Grigoriev I.V."/>
            <person name="Allen A.E."/>
            <person name="Hazlebeck D."/>
            <person name="Allen E.E."/>
        </authorList>
    </citation>
    <scope>NUCLEOTIDE SEQUENCE</scope>
    <source>
        <strain evidence="7">Hildebrandi</strain>
    </source>
</reference>
<organism evidence="7 8">
    <name type="scientific">Nitzschia inconspicua</name>
    <dbReference type="NCBI Taxonomy" id="303405"/>
    <lineage>
        <taxon>Eukaryota</taxon>
        <taxon>Sar</taxon>
        <taxon>Stramenopiles</taxon>
        <taxon>Ochrophyta</taxon>
        <taxon>Bacillariophyta</taxon>
        <taxon>Bacillariophyceae</taxon>
        <taxon>Bacillariophycidae</taxon>
        <taxon>Bacillariales</taxon>
        <taxon>Bacillariaceae</taxon>
        <taxon>Nitzschia</taxon>
    </lineage>
</organism>